<organism evidence="1 2">
    <name type="scientific">Xaviernesmea rhizosphaerae</name>
    <dbReference type="NCBI Taxonomy" id="1672749"/>
    <lineage>
        <taxon>Bacteria</taxon>
        <taxon>Pseudomonadati</taxon>
        <taxon>Pseudomonadota</taxon>
        <taxon>Alphaproteobacteria</taxon>
        <taxon>Hyphomicrobiales</taxon>
        <taxon>Rhizobiaceae</taxon>
        <taxon>Rhizobium/Agrobacterium group</taxon>
        <taxon>Xaviernesmea</taxon>
    </lineage>
</organism>
<dbReference type="EMBL" id="MSPX01000023">
    <property type="protein sequence ID" value="OQP84189.1"/>
    <property type="molecule type" value="Genomic_DNA"/>
</dbReference>
<evidence type="ECO:0000313" key="1">
    <source>
        <dbReference type="EMBL" id="OQP84189.1"/>
    </source>
</evidence>
<dbReference type="RefSeq" id="WP_081177526.1">
    <property type="nucleotide sequence ID" value="NZ_MSPX01000023.1"/>
</dbReference>
<keyword evidence="2" id="KW-1185">Reference proteome</keyword>
<accession>A0ABX3P7Y4</accession>
<comment type="caution">
    <text evidence="1">The sequence shown here is derived from an EMBL/GenBank/DDBJ whole genome shotgun (WGS) entry which is preliminary data.</text>
</comment>
<evidence type="ECO:0000313" key="2">
    <source>
        <dbReference type="Proteomes" id="UP000192652"/>
    </source>
</evidence>
<sequence>MACWKDLFLLGGASVMVNFDHVTHFTPRTDTSTAIYFGENNNSHMIVVEHRFEDLMGFISDYGNGQAHGTVEHMVQS</sequence>
<gene>
    <name evidence="1" type="ORF">BTR14_20520</name>
</gene>
<reference evidence="1 2" key="1">
    <citation type="journal article" date="2017" name="Antonie Van Leeuwenhoek">
        <title>Rhizobium rhizosphaerae sp. nov., a novel species isolated from rice rhizosphere.</title>
        <authorList>
            <person name="Zhao J.J."/>
            <person name="Zhang J."/>
            <person name="Zhang R.J."/>
            <person name="Zhang C.W."/>
            <person name="Yin H.Q."/>
            <person name="Zhang X.X."/>
        </authorList>
    </citation>
    <scope>NUCLEOTIDE SEQUENCE [LARGE SCALE GENOMIC DNA]</scope>
    <source>
        <strain evidence="1 2">RD15</strain>
    </source>
</reference>
<name>A0ABX3P7Y4_9HYPH</name>
<dbReference type="Proteomes" id="UP000192652">
    <property type="component" value="Unassembled WGS sequence"/>
</dbReference>
<protein>
    <submittedName>
        <fullName evidence="1">Uncharacterized protein</fullName>
    </submittedName>
</protein>
<proteinExistence type="predicted"/>